<evidence type="ECO:0000259" key="2">
    <source>
        <dbReference type="Pfam" id="PF04991"/>
    </source>
</evidence>
<organism evidence="4 5">
    <name type="scientific">Aromia moschata</name>
    <dbReference type="NCBI Taxonomy" id="1265417"/>
    <lineage>
        <taxon>Eukaryota</taxon>
        <taxon>Metazoa</taxon>
        <taxon>Ecdysozoa</taxon>
        <taxon>Arthropoda</taxon>
        <taxon>Hexapoda</taxon>
        <taxon>Insecta</taxon>
        <taxon>Pterygota</taxon>
        <taxon>Neoptera</taxon>
        <taxon>Endopterygota</taxon>
        <taxon>Coleoptera</taxon>
        <taxon>Polyphaga</taxon>
        <taxon>Cucujiformia</taxon>
        <taxon>Chrysomeloidea</taxon>
        <taxon>Cerambycidae</taxon>
        <taxon>Cerambycinae</taxon>
        <taxon>Callichromatini</taxon>
        <taxon>Aromia</taxon>
    </lineage>
</organism>
<proteinExistence type="predicted"/>
<dbReference type="GO" id="GO:0005794">
    <property type="term" value="C:Golgi apparatus"/>
    <property type="evidence" value="ECO:0007669"/>
    <property type="project" value="TreeGrafter"/>
</dbReference>
<dbReference type="PANTHER" id="PTHR13627">
    <property type="entry name" value="FUKUTIN RELATED PROTEIN"/>
    <property type="match status" value="1"/>
</dbReference>
<dbReference type="InterPro" id="IPR052613">
    <property type="entry name" value="LicD_transferase"/>
</dbReference>
<evidence type="ECO:0000313" key="4">
    <source>
        <dbReference type="EMBL" id="KAJ8960179.1"/>
    </source>
</evidence>
<evidence type="ECO:0000259" key="3">
    <source>
        <dbReference type="Pfam" id="PF22921"/>
    </source>
</evidence>
<dbReference type="AlphaFoldDB" id="A0AAV8Z7R8"/>
<comment type="caution">
    <text evidence="4">The sequence shown here is derived from an EMBL/GenBank/DDBJ whole genome shotgun (WGS) entry which is preliminary data.</text>
</comment>
<dbReference type="EMBL" id="JAPWTK010000009">
    <property type="protein sequence ID" value="KAJ8960179.1"/>
    <property type="molecule type" value="Genomic_DNA"/>
</dbReference>
<keyword evidence="1" id="KW-1133">Transmembrane helix</keyword>
<keyword evidence="1" id="KW-0472">Membrane</keyword>
<feature type="domain" description="FKRP stem" evidence="3">
    <location>
        <begin position="54"/>
        <end position="251"/>
    </location>
</feature>
<feature type="domain" description="LicD/FKTN/FKRP nucleotidyltransferase" evidence="2">
    <location>
        <begin position="360"/>
        <end position="399"/>
    </location>
</feature>
<evidence type="ECO:0008006" key="6">
    <source>
        <dbReference type="Google" id="ProtNLM"/>
    </source>
</evidence>
<accession>A0AAV8Z7R8</accession>
<dbReference type="Pfam" id="PF04991">
    <property type="entry name" value="LicD"/>
    <property type="match status" value="1"/>
</dbReference>
<dbReference type="InterPro" id="IPR007074">
    <property type="entry name" value="LicD/FKTN/FKRP_NTP_transf"/>
</dbReference>
<gene>
    <name evidence="4" type="ORF">NQ318_003902</name>
</gene>
<dbReference type="InterPro" id="IPR055105">
    <property type="entry name" value="FKRP_N"/>
</dbReference>
<dbReference type="Pfam" id="PF22921">
    <property type="entry name" value="FKRP_N"/>
    <property type="match status" value="1"/>
</dbReference>
<evidence type="ECO:0000256" key="1">
    <source>
        <dbReference type="SAM" id="Phobius"/>
    </source>
</evidence>
<keyword evidence="5" id="KW-1185">Reference proteome</keyword>
<dbReference type="GO" id="GO:0035269">
    <property type="term" value="P:protein O-linked glycosylation via mannose"/>
    <property type="evidence" value="ECO:0007669"/>
    <property type="project" value="TreeGrafter"/>
</dbReference>
<keyword evidence="1" id="KW-0812">Transmembrane</keyword>
<evidence type="ECO:0000313" key="5">
    <source>
        <dbReference type="Proteomes" id="UP001162162"/>
    </source>
</evidence>
<dbReference type="Proteomes" id="UP001162162">
    <property type="component" value="Unassembled WGS sequence"/>
</dbReference>
<name>A0AAV8Z7R8_9CUCU</name>
<reference evidence="4" key="1">
    <citation type="journal article" date="2023" name="Insect Mol. Biol.">
        <title>Genome sequencing provides insights into the evolution of gene families encoding plant cell wall-degrading enzymes in longhorned beetles.</title>
        <authorList>
            <person name="Shin N.R."/>
            <person name="Okamura Y."/>
            <person name="Kirsch R."/>
            <person name="Pauchet Y."/>
        </authorList>
    </citation>
    <scope>NUCLEOTIDE SEQUENCE</scope>
    <source>
        <strain evidence="4">AMC_N1</strain>
    </source>
</reference>
<sequence>MRLKCMKSVPFFVLFVIVKMIMVYFTFRLFISFGAYTKTENFEPVTRIVTKPPTKHISKLVTVIIRDFELYENDVTLTAHSFLNIFPTMQLFILYDELPYPPLDIMLTNYTMPNVKFINLSPMLKTPFTEHYPLFQIKTKYVLFVPDSTRLTSRQILQVMVSELSKRPGSVVVAPVNSRKKDFNCLKINVKVREWTLKYSAVKSLECDGVSGRHVILLETDTLRNLSNAFLLPFPQSLYIQTAALYIKGWQIIRKNYPHHQGIIVPRRQARVTFPPRAVEAEARGVAQAETPLRPVEDQAGGAGRPGAVEWYGCTKDTPRCFTTVIDSMPSYLFEKKWTPPCCLSNLRRTARHVFNTLDESGVRYWLEAGSLLGAMWSGDVLPWDHDVDVGFIREDLSRCEWLRKAADRPAVDQQGFLWEKATEGNFFRVHYSKTNKIHANLFPFYARNGTVTKDSWYTSHKNMEFPENFLHPMSSVDFVGRSVPSPNNIRDFLELKFGKGSIENPEYPDPNKLKFP</sequence>
<feature type="transmembrane region" description="Helical" evidence="1">
    <location>
        <begin position="12"/>
        <end position="36"/>
    </location>
</feature>
<protein>
    <recommendedName>
        <fullName evidence="6">Fukutin-related protein</fullName>
    </recommendedName>
</protein>
<dbReference type="PANTHER" id="PTHR13627:SF31">
    <property type="entry name" value="RIBITOL 5-PHOSPHATE TRANSFERASE FKRP"/>
    <property type="match status" value="1"/>
</dbReference>